<dbReference type="EMBL" id="MK814760">
    <property type="protein sequence ID" value="QGT55019.1"/>
    <property type="molecule type" value="Genomic_DNA"/>
</dbReference>
<dbReference type="GeneID" id="77924394"/>
<dbReference type="RefSeq" id="YP_010648906.1">
    <property type="nucleotide sequence ID" value="NC_070763.1"/>
</dbReference>
<protein>
    <submittedName>
        <fullName evidence="1">Uncharacterized protein</fullName>
    </submittedName>
</protein>
<reference evidence="1 2" key="1">
    <citation type="submission" date="2019-04" db="EMBL/GenBank/DDBJ databases">
        <authorList>
            <person name="Pope W.H."/>
            <person name="Garlena R.A."/>
            <person name="Russell D.A."/>
            <person name="Jacobs-Sera D."/>
            <person name="Hatfull G.F."/>
        </authorList>
    </citation>
    <scope>NUCLEOTIDE SEQUENCE [LARGE SCALE GENOMIC DNA]</scope>
</reference>
<accession>A0A650EYW5</accession>
<dbReference type="KEGG" id="vg:77924394"/>
<name>A0A650EYW5_9CAUD</name>
<proteinExistence type="predicted"/>
<dbReference type="Proteomes" id="UP000423482">
    <property type="component" value="Segment"/>
</dbReference>
<keyword evidence="2" id="KW-1185">Reference proteome</keyword>
<gene>
    <name evidence="1" type="primary">26</name>
    <name evidence="1" type="ORF">SEA_FORZA_26</name>
</gene>
<sequence>MTTGVKINALTDVIITQTPGFGEVIDTGWQLKFFTKNAMKSLLSASRVEWFEDEETARREEKKRNRGLKGGRWIAVHTGERV</sequence>
<organism evidence="1 2">
    <name type="scientific">Gordonia phage Forza</name>
    <dbReference type="NCBI Taxonomy" id="2571247"/>
    <lineage>
        <taxon>Viruses</taxon>
        <taxon>Duplodnaviria</taxon>
        <taxon>Heunggongvirae</taxon>
        <taxon>Uroviricota</taxon>
        <taxon>Caudoviricetes</taxon>
        <taxon>Forzavirus</taxon>
        <taxon>Forzavirus forza</taxon>
    </lineage>
</organism>
<evidence type="ECO:0000313" key="2">
    <source>
        <dbReference type="Proteomes" id="UP000423482"/>
    </source>
</evidence>
<evidence type="ECO:0000313" key="1">
    <source>
        <dbReference type="EMBL" id="QGT55019.1"/>
    </source>
</evidence>